<dbReference type="Proteomes" id="UP000002277">
    <property type="component" value="Chromosome 6"/>
</dbReference>
<accession>A0A2I3SGL1</accession>
<proteinExistence type="predicted"/>
<evidence type="ECO:0000313" key="2">
    <source>
        <dbReference type="Ensembl" id="ENSPTRP00000075636.1"/>
    </source>
</evidence>
<keyword evidence="3" id="KW-1185">Reference proteome</keyword>
<dbReference type="OMA" id="FPFRADW"/>
<feature type="compositionally biased region" description="Low complexity" evidence="1">
    <location>
        <begin position="828"/>
        <end position="844"/>
    </location>
</feature>
<dbReference type="Bgee" id="ENSPTRG00000046150">
    <property type="expression patterns" value="Expressed in testis and 4 other cell types or tissues"/>
</dbReference>
<reference evidence="2" key="2">
    <citation type="submission" date="2025-08" db="UniProtKB">
        <authorList>
            <consortium name="Ensembl"/>
        </authorList>
    </citation>
    <scope>IDENTIFICATION</scope>
</reference>
<evidence type="ECO:0000313" key="3">
    <source>
        <dbReference type="Proteomes" id="UP000002277"/>
    </source>
</evidence>
<protein>
    <recommendedName>
        <fullName evidence="4">Coiled-coil domain-containing protein 162-like</fullName>
    </recommendedName>
</protein>
<evidence type="ECO:0008006" key="4">
    <source>
        <dbReference type="Google" id="ProtNLM"/>
    </source>
</evidence>
<dbReference type="GeneTree" id="ENSGT00940000163170"/>
<sequence length="908" mass="104084">MFKTLPEKAAFKALKRTLQLIAPLHDIVAYLVSFAKLGNCPACFEFPRSPNPLRGDWGGTEGIGSELQELQNMIDSLQSPQDPSRVAQALLLRREVMFLQFDAAVRHLIRRTFLAAGNVPAYQSVTDGMCHGLPALSNSLRKSIFASQLSLPQPLDPRSLQAFELFPWRAFLEDGGPFPVMSNSPDTLEYNMQLCLCGLSDRDRKVAHGELVGVQLLLEDVLSSYHVTMEAPQRQQATLGKNTQPDWSKVPGFRSQFRSSPKTSELLEGPCDAVMSFALLRSFLILWKQLEVLKEHWGRLKLQGQDINSVSLHKRFSELYETDVLYPSMKAIARQMGKEDEFEGFIVNNQSVLPPSGASEVEIKTHQLQKLLENCEIQMIQEVLRKVNREMTLVLSEKCKEECSLPTDLWKHQVMKENFSVSRPQIVEKFIQRLMQNYQDDGVEITFRKDHLEACLLSLGCDVMARERSNFETYSMCYEHVLHHARQRLSQKEQELDATQRGQGPPEDSAGQIAELSHDMIMEITTLRAQLTDLEEVNLNLKKQIRKEVQEEYEALVRALFETCLHIKEKLDENQLNLIQKVCELIGEVRIEGIDNMKDLKKKWCSASPDEGMKENPAKEQLWALEQDNCSLANLVCKVRSLGRWRLAVQQARFQAQLSRAEKESIQSKKEYLRIKLMAEREVGLFRQQVLALRQALARAQADSARMWKQQDSQAQLLKELEHRVTQEALTQQQLHFMKTSRMEKLLEDVGQKEQQLQLLSKEAERASKLGQLQQKKMKRDLHQMRSRLSQERSVKLDALQRVEELQGQLHHAQRSAVPTGSSGDLISQAQYSPTSASTSSRYSQQRFLKTNLKGSKITRWIQRPQTVPIKHKKRTDDVFLPNMAENVQLTAFQVQTAPSRFPFRADW</sequence>
<reference evidence="2 3" key="1">
    <citation type="journal article" date="2005" name="Nature">
        <title>Initial sequence of the chimpanzee genome and comparison with the human genome.</title>
        <authorList>
            <consortium name="Chimpanzee sequencing and analysis consortium"/>
        </authorList>
    </citation>
    <scope>NUCLEOTIDE SEQUENCE [LARGE SCALE GENOMIC DNA]</scope>
</reference>
<feature type="region of interest" description="Disordered" evidence="1">
    <location>
        <begin position="492"/>
        <end position="511"/>
    </location>
</feature>
<name>A0A2I3SGL1_PANTR</name>
<dbReference type="PANTHER" id="PTHR33331">
    <property type="entry name" value="COILED-COIL DOMAIN-CONTAINING PROTEIN 162"/>
    <property type="match status" value="1"/>
</dbReference>
<dbReference type="Ensembl" id="ENSPTRT00000102741.1">
    <property type="protein sequence ID" value="ENSPTRP00000075636.1"/>
    <property type="gene ID" value="ENSPTRG00000046150.1"/>
</dbReference>
<feature type="compositionally biased region" description="Basic and acidic residues" evidence="1">
    <location>
        <begin position="781"/>
        <end position="793"/>
    </location>
</feature>
<organism evidence="2 3">
    <name type="scientific">Pan troglodytes</name>
    <name type="common">Chimpanzee</name>
    <dbReference type="NCBI Taxonomy" id="9598"/>
    <lineage>
        <taxon>Eukaryota</taxon>
        <taxon>Metazoa</taxon>
        <taxon>Chordata</taxon>
        <taxon>Craniata</taxon>
        <taxon>Vertebrata</taxon>
        <taxon>Euteleostomi</taxon>
        <taxon>Mammalia</taxon>
        <taxon>Eutheria</taxon>
        <taxon>Euarchontoglires</taxon>
        <taxon>Primates</taxon>
        <taxon>Haplorrhini</taxon>
        <taxon>Catarrhini</taxon>
        <taxon>Hominidae</taxon>
        <taxon>Pan</taxon>
    </lineage>
</organism>
<reference evidence="2" key="3">
    <citation type="submission" date="2025-09" db="UniProtKB">
        <authorList>
            <consortium name="Ensembl"/>
        </authorList>
    </citation>
    <scope>IDENTIFICATION</scope>
</reference>
<dbReference type="InParanoid" id="A0A2I3SGL1"/>
<feature type="region of interest" description="Disordered" evidence="1">
    <location>
        <begin position="808"/>
        <end position="844"/>
    </location>
</feature>
<evidence type="ECO:0000256" key="1">
    <source>
        <dbReference type="SAM" id="MobiDB-lite"/>
    </source>
</evidence>
<dbReference type="InterPro" id="IPR040401">
    <property type="entry name" value="CCDC162"/>
</dbReference>
<feature type="region of interest" description="Disordered" evidence="1">
    <location>
        <begin position="769"/>
        <end position="793"/>
    </location>
</feature>
<feature type="compositionally biased region" description="Polar residues" evidence="1">
    <location>
        <begin position="817"/>
        <end position="826"/>
    </location>
</feature>
<dbReference type="PANTHER" id="PTHR33331:SF13">
    <property type="entry name" value="COILED-COIL DOMAIN CONTAINING 162"/>
    <property type="match status" value="1"/>
</dbReference>
<dbReference type="EMBL" id="AACZ04069892">
    <property type="status" value="NOT_ANNOTATED_CDS"/>
    <property type="molecule type" value="Genomic_DNA"/>
</dbReference>
<dbReference type="AlphaFoldDB" id="A0A2I3SGL1"/>